<feature type="domain" description="Trimeric autotransporter adhesin YadA-like C-terminal membrane anchor" evidence="9">
    <location>
        <begin position="174"/>
        <end position="233"/>
    </location>
</feature>
<dbReference type="RefSeq" id="WP_115323350.1">
    <property type="nucleotide sequence ID" value="NZ_UGTV01000015.1"/>
</dbReference>
<protein>
    <submittedName>
        <fullName evidence="10">Adhesion A</fullName>
    </submittedName>
</protein>
<evidence type="ECO:0000256" key="7">
    <source>
        <dbReference type="ARBA" id="ARBA00023237"/>
    </source>
</evidence>
<feature type="chain" id="PRO_5016953792" evidence="8">
    <location>
        <begin position="21"/>
        <end position="233"/>
    </location>
</feature>
<dbReference type="Pfam" id="PF03895">
    <property type="entry name" value="YadA_anchor"/>
    <property type="match status" value="1"/>
</dbReference>
<evidence type="ECO:0000313" key="11">
    <source>
        <dbReference type="Proteomes" id="UP000254704"/>
    </source>
</evidence>
<reference evidence="10 11" key="1">
    <citation type="submission" date="2018-06" db="EMBL/GenBank/DDBJ databases">
        <authorList>
            <consortium name="Pathogen Informatics"/>
            <person name="Doyle S."/>
        </authorList>
    </citation>
    <scope>NUCLEOTIDE SEQUENCE [LARGE SCALE GENOMIC DNA]</scope>
    <source>
        <strain evidence="10 11">NCTC11621</strain>
    </source>
</reference>
<keyword evidence="3" id="KW-1134">Transmembrane beta strand</keyword>
<proteinExistence type="predicted"/>
<accession>A0A379EWS2</accession>
<keyword evidence="4" id="KW-0812">Transmembrane</keyword>
<evidence type="ECO:0000256" key="1">
    <source>
        <dbReference type="ARBA" id="ARBA00004241"/>
    </source>
</evidence>
<evidence type="ECO:0000256" key="5">
    <source>
        <dbReference type="ARBA" id="ARBA00022729"/>
    </source>
</evidence>
<keyword evidence="7" id="KW-0998">Cell outer membrane</keyword>
<keyword evidence="6" id="KW-0472">Membrane</keyword>
<name>A0A379EWS2_9PAST</name>
<dbReference type="AlphaFoldDB" id="A0A379EWS2"/>
<organism evidence="10 11">
    <name type="scientific">Pasteurella canis</name>
    <dbReference type="NCBI Taxonomy" id="753"/>
    <lineage>
        <taxon>Bacteria</taxon>
        <taxon>Pseudomonadati</taxon>
        <taxon>Pseudomonadota</taxon>
        <taxon>Gammaproteobacteria</taxon>
        <taxon>Pasteurellales</taxon>
        <taxon>Pasteurellaceae</taxon>
        <taxon>Pasteurella</taxon>
    </lineage>
</organism>
<evidence type="ECO:0000256" key="8">
    <source>
        <dbReference type="SAM" id="SignalP"/>
    </source>
</evidence>
<evidence type="ECO:0000259" key="9">
    <source>
        <dbReference type="Pfam" id="PF03895"/>
    </source>
</evidence>
<feature type="signal peptide" evidence="8">
    <location>
        <begin position="1"/>
        <end position="20"/>
    </location>
</feature>
<keyword evidence="5 8" id="KW-0732">Signal</keyword>
<evidence type="ECO:0000256" key="2">
    <source>
        <dbReference type="ARBA" id="ARBA00004442"/>
    </source>
</evidence>
<sequence length="233" mass="25634">MKFSKIVICFSCFISHTVLSAPQPSSSQHSPNFTDEYCEKSKATDCQPSYMSTVSQVKENSWDLALLSKDVDNIKSDVYSQLQTIEKILNDFSSKIAHQNSKSTENAEGLSELALYTTDEIALLSSKLSLQNTAHLKQTKQIGNQLQALHKNIYRLDKKMNAGFASQAALSGLFQPDANNTVNFTASVGGYHTQVALAVGMGYRFSKNVSTRAGIAVNPNSRLTYNTAINFAW</sequence>
<dbReference type="GO" id="GO:0009279">
    <property type="term" value="C:cell outer membrane"/>
    <property type="evidence" value="ECO:0007669"/>
    <property type="project" value="UniProtKB-SubCell"/>
</dbReference>
<dbReference type="Gene3D" id="3.30.1300.30">
    <property type="entry name" value="GSPII I/J protein-like"/>
    <property type="match status" value="1"/>
</dbReference>
<dbReference type="EMBL" id="UGTV01000015">
    <property type="protein sequence ID" value="SUC10830.1"/>
    <property type="molecule type" value="Genomic_DNA"/>
</dbReference>
<gene>
    <name evidence="10" type="primary">hadA_2</name>
    <name evidence="10" type="ORF">NCTC11621_01909</name>
</gene>
<dbReference type="SUPFAM" id="SSF54523">
    <property type="entry name" value="Pili subunits"/>
    <property type="match status" value="1"/>
</dbReference>
<dbReference type="Proteomes" id="UP000254704">
    <property type="component" value="Unassembled WGS sequence"/>
</dbReference>
<dbReference type="InterPro" id="IPR005594">
    <property type="entry name" value="YadA_C"/>
</dbReference>
<evidence type="ECO:0000256" key="3">
    <source>
        <dbReference type="ARBA" id="ARBA00022452"/>
    </source>
</evidence>
<evidence type="ECO:0000256" key="4">
    <source>
        <dbReference type="ARBA" id="ARBA00022692"/>
    </source>
</evidence>
<comment type="subcellular location">
    <subcellularLocation>
        <location evidence="2">Cell outer membrane</location>
    </subcellularLocation>
    <subcellularLocation>
        <location evidence="1">Cell surface</location>
    </subcellularLocation>
</comment>
<dbReference type="InterPro" id="IPR045584">
    <property type="entry name" value="Pilin-like"/>
</dbReference>
<evidence type="ECO:0000313" key="10">
    <source>
        <dbReference type="EMBL" id="SUC10830.1"/>
    </source>
</evidence>
<evidence type="ECO:0000256" key="6">
    <source>
        <dbReference type="ARBA" id="ARBA00023136"/>
    </source>
</evidence>
<dbReference type="GO" id="GO:0009986">
    <property type="term" value="C:cell surface"/>
    <property type="evidence" value="ECO:0007669"/>
    <property type="project" value="UniProtKB-SubCell"/>
</dbReference>